<keyword evidence="5" id="KW-1185">Reference proteome</keyword>
<protein>
    <submittedName>
        <fullName evidence="4">Resolvase, N terminal domain protein</fullName>
    </submittedName>
</protein>
<feature type="domain" description="Resolvase/invertase-type recombinase catalytic" evidence="3">
    <location>
        <begin position="3"/>
        <end position="100"/>
    </location>
</feature>
<proteinExistence type="predicted"/>
<evidence type="ECO:0000256" key="2">
    <source>
        <dbReference type="ARBA" id="ARBA00023172"/>
    </source>
</evidence>
<gene>
    <name evidence="4" type="ORF">FTV88_0696</name>
</gene>
<dbReference type="InterPro" id="IPR036162">
    <property type="entry name" value="Resolvase-like_N_sf"/>
</dbReference>
<keyword evidence="1" id="KW-0238">DNA-binding</keyword>
<dbReference type="AlphaFoldDB" id="A0A5Q2MWJ5"/>
<dbReference type="GO" id="GO:0003677">
    <property type="term" value="F:DNA binding"/>
    <property type="evidence" value="ECO:0007669"/>
    <property type="project" value="UniProtKB-KW"/>
</dbReference>
<dbReference type="PANTHER" id="PTHR30461:SF2">
    <property type="entry name" value="SERINE RECOMBINASE PINE-RELATED"/>
    <property type="match status" value="1"/>
</dbReference>
<reference evidence="5" key="1">
    <citation type="submission" date="2019-11" db="EMBL/GenBank/DDBJ databases">
        <title>Genome sequence of Heliorestis convoluta strain HH, an alkaliphilic and minimalistic phototrophic bacterium from a soda lake in Egypt.</title>
        <authorList>
            <person name="Dewey E.D."/>
            <person name="Stokes L.M."/>
            <person name="Burchell B.M."/>
            <person name="Shaffer K.N."/>
            <person name="Huntington A.M."/>
            <person name="Baker J.M."/>
            <person name="Nadendla S."/>
            <person name="Giglio M.G."/>
            <person name="Touchman J.W."/>
            <person name="Blankenship R.E."/>
            <person name="Madigan M.T."/>
            <person name="Sattley W.M."/>
        </authorList>
    </citation>
    <scope>NUCLEOTIDE SEQUENCE [LARGE SCALE GENOMIC DNA]</scope>
    <source>
        <strain evidence="5">HH</strain>
    </source>
</reference>
<dbReference type="SUPFAM" id="SSF53041">
    <property type="entry name" value="Resolvase-like"/>
    <property type="match status" value="1"/>
</dbReference>
<dbReference type="InterPro" id="IPR050639">
    <property type="entry name" value="SSR_resolvase"/>
</dbReference>
<evidence type="ECO:0000256" key="1">
    <source>
        <dbReference type="ARBA" id="ARBA00023125"/>
    </source>
</evidence>
<organism evidence="4 5">
    <name type="scientific">Heliorestis convoluta</name>
    <dbReference type="NCBI Taxonomy" id="356322"/>
    <lineage>
        <taxon>Bacteria</taxon>
        <taxon>Bacillati</taxon>
        <taxon>Bacillota</taxon>
        <taxon>Clostridia</taxon>
        <taxon>Eubacteriales</taxon>
        <taxon>Heliobacteriaceae</taxon>
        <taxon>Heliorestis</taxon>
    </lineage>
</organism>
<dbReference type="GO" id="GO:0000150">
    <property type="term" value="F:DNA strand exchange activity"/>
    <property type="evidence" value="ECO:0007669"/>
    <property type="project" value="InterPro"/>
</dbReference>
<dbReference type="SMART" id="SM00857">
    <property type="entry name" value="Resolvase"/>
    <property type="match status" value="1"/>
</dbReference>
<dbReference type="EMBL" id="CP045875">
    <property type="protein sequence ID" value="QGG46874.1"/>
    <property type="molecule type" value="Genomic_DNA"/>
</dbReference>
<accession>A0A5Q2MWJ5</accession>
<evidence type="ECO:0000259" key="3">
    <source>
        <dbReference type="PROSITE" id="PS51736"/>
    </source>
</evidence>
<sequence length="100" mass="11167">MPKVIIYARNNTNHLGELDDQVQELLGFAKKKGFEVVALFKEVASGASTDRLALHEVVKLIQDQPDTLLLVKDMSRISDDHSELSKFLGLFSNKVITVLD</sequence>
<evidence type="ECO:0000313" key="4">
    <source>
        <dbReference type="EMBL" id="QGG46874.1"/>
    </source>
</evidence>
<dbReference type="KEGG" id="hcv:FTV88_0696"/>
<keyword evidence="2" id="KW-0233">DNA recombination</keyword>
<dbReference type="Pfam" id="PF00239">
    <property type="entry name" value="Resolvase"/>
    <property type="match status" value="1"/>
</dbReference>
<dbReference type="InterPro" id="IPR006119">
    <property type="entry name" value="Resolv_N"/>
</dbReference>
<dbReference type="Gene3D" id="3.40.50.1390">
    <property type="entry name" value="Resolvase, N-terminal catalytic domain"/>
    <property type="match status" value="1"/>
</dbReference>
<dbReference type="OrthoDB" id="2731197at2"/>
<evidence type="ECO:0000313" key="5">
    <source>
        <dbReference type="Proteomes" id="UP000366051"/>
    </source>
</evidence>
<dbReference type="PROSITE" id="PS51736">
    <property type="entry name" value="RECOMBINASES_3"/>
    <property type="match status" value="1"/>
</dbReference>
<dbReference type="RefSeq" id="WP_153724368.1">
    <property type="nucleotide sequence ID" value="NZ_CP045875.1"/>
</dbReference>
<dbReference type="PANTHER" id="PTHR30461">
    <property type="entry name" value="DNA-INVERTASE FROM LAMBDOID PROPHAGE"/>
    <property type="match status" value="1"/>
</dbReference>
<name>A0A5Q2MWJ5_9FIRM</name>
<dbReference type="Proteomes" id="UP000366051">
    <property type="component" value="Chromosome"/>
</dbReference>